<accession>A0A0B8P5W9</accession>
<organism evidence="1 2">
    <name type="scientific">Vibrio ishigakensis</name>
    <dbReference type="NCBI Taxonomy" id="1481914"/>
    <lineage>
        <taxon>Bacteria</taxon>
        <taxon>Pseudomonadati</taxon>
        <taxon>Pseudomonadota</taxon>
        <taxon>Gammaproteobacteria</taxon>
        <taxon>Vibrionales</taxon>
        <taxon>Vibrionaceae</taxon>
        <taxon>Vibrio</taxon>
    </lineage>
</organism>
<gene>
    <name evidence="1" type="ORF">JCM19232_5957</name>
</gene>
<dbReference type="Proteomes" id="UP000031670">
    <property type="component" value="Unassembled WGS sequence"/>
</dbReference>
<evidence type="ECO:0000313" key="1">
    <source>
        <dbReference type="EMBL" id="GAM61656.1"/>
    </source>
</evidence>
<comment type="caution">
    <text evidence="1">The sequence shown here is derived from an EMBL/GenBank/DDBJ whole genome shotgun (WGS) entry which is preliminary data.</text>
</comment>
<name>A0A0B8P5W9_9VIBR</name>
<dbReference type="AlphaFoldDB" id="A0A0B8P5W9"/>
<proteinExistence type="predicted"/>
<protein>
    <submittedName>
        <fullName evidence="1">Cytochrome c-type protein torC</fullName>
    </submittedName>
</protein>
<reference evidence="1 2" key="1">
    <citation type="submission" date="2015-01" db="EMBL/GenBank/DDBJ databases">
        <title>Vibrio sp. C5 JCM 19232 whole genome shotgun sequence.</title>
        <authorList>
            <person name="Sawabe T."/>
            <person name="Meirelles P."/>
            <person name="Feng G."/>
            <person name="Sayaka M."/>
            <person name="Hattori M."/>
            <person name="Ohkuma M."/>
        </authorList>
    </citation>
    <scope>NUCLEOTIDE SEQUENCE [LARGE SCALE GENOMIC DNA]</scope>
    <source>
        <strain evidence="1 2">JCM19232</strain>
    </source>
</reference>
<sequence length="64" mass="7070">MNIPVASLMKEAAQNDQIVQSFEEKEDELTGLPWGRVVAKVWMKQGSMIQATSYLGKSGRVLSS</sequence>
<dbReference type="EMBL" id="BBSA01000003">
    <property type="protein sequence ID" value="GAM61656.1"/>
    <property type="molecule type" value="Genomic_DNA"/>
</dbReference>
<reference evidence="1 2" key="2">
    <citation type="submission" date="2015-01" db="EMBL/GenBank/DDBJ databases">
        <authorList>
            <consortium name="NBRP consortium"/>
            <person name="Sawabe T."/>
            <person name="Meirelles P."/>
            <person name="Feng G."/>
            <person name="Sayaka M."/>
            <person name="Hattori M."/>
            <person name="Ohkuma M."/>
        </authorList>
    </citation>
    <scope>NUCLEOTIDE SEQUENCE [LARGE SCALE GENOMIC DNA]</scope>
    <source>
        <strain evidence="1 2">JCM19232</strain>
    </source>
</reference>
<evidence type="ECO:0000313" key="2">
    <source>
        <dbReference type="Proteomes" id="UP000031670"/>
    </source>
</evidence>